<evidence type="ECO:0000259" key="1">
    <source>
        <dbReference type="Pfam" id="PF02625"/>
    </source>
</evidence>
<dbReference type="Pfam" id="PF02625">
    <property type="entry name" value="XdhC_CoxI"/>
    <property type="match status" value="1"/>
</dbReference>
<keyword evidence="4" id="KW-1185">Reference proteome</keyword>
<proteinExistence type="predicted"/>
<dbReference type="InterPro" id="IPR014308">
    <property type="entry name" value="Xanthine_DH_XdhC"/>
</dbReference>
<name>A0ABV7ZVJ4_9GAMM</name>
<comment type="caution">
    <text evidence="3">The sequence shown here is derived from an EMBL/GenBank/DDBJ whole genome shotgun (WGS) entry which is preliminary data.</text>
</comment>
<dbReference type="Pfam" id="PF13478">
    <property type="entry name" value="XdhC_C"/>
    <property type="match status" value="1"/>
</dbReference>
<accession>A0ABV7ZVJ4</accession>
<dbReference type="PANTHER" id="PTHR30388:SF6">
    <property type="entry name" value="XANTHINE DEHYDROGENASE SUBUNIT A-RELATED"/>
    <property type="match status" value="1"/>
</dbReference>
<evidence type="ECO:0000313" key="3">
    <source>
        <dbReference type="EMBL" id="MFC3851212.1"/>
    </source>
</evidence>
<feature type="domain" description="XdhC Rossmann" evidence="2">
    <location>
        <begin position="111"/>
        <end position="251"/>
    </location>
</feature>
<gene>
    <name evidence="3" type="primary">xdhC</name>
    <name evidence="3" type="ORF">ACFOOG_00085</name>
</gene>
<dbReference type="PANTHER" id="PTHR30388">
    <property type="entry name" value="ALDEHYDE OXIDOREDUCTASE MOLYBDENUM COFACTOR ASSEMBLY PROTEIN"/>
    <property type="match status" value="1"/>
</dbReference>
<dbReference type="Proteomes" id="UP001595617">
    <property type="component" value="Unassembled WGS sequence"/>
</dbReference>
<dbReference type="InterPro" id="IPR027051">
    <property type="entry name" value="XdhC_Rossmann_dom"/>
</dbReference>
<dbReference type="EMBL" id="JBHRYR010000002">
    <property type="protein sequence ID" value="MFC3851212.1"/>
    <property type="molecule type" value="Genomic_DNA"/>
</dbReference>
<evidence type="ECO:0000313" key="4">
    <source>
        <dbReference type="Proteomes" id="UP001595617"/>
    </source>
</evidence>
<dbReference type="InterPro" id="IPR052698">
    <property type="entry name" value="MoCofactor_Util/Proc"/>
</dbReference>
<feature type="domain" description="XdhC- CoxI" evidence="1">
    <location>
        <begin position="17"/>
        <end position="75"/>
    </location>
</feature>
<evidence type="ECO:0000259" key="2">
    <source>
        <dbReference type="Pfam" id="PF13478"/>
    </source>
</evidence>
<protein>
    <submittedName>
        <fullName evidence="3">Xanthine dehydrogenase accessory protein XdhC</fullName>
    </submittedName>
</protein>
<sequence>MRPSIPWHQALHDCKVRGEAFVLATVLSAGGSTPRDVDAKMVITASAQFDTLGGGTLEWEIIHVAREDITRGQTGYRIEKFALGSQLGQCCGGAVSVLLESFPATAFQIGLFGAGHVAHALVPILGGLPCQVHWVDARADLFPVERPSNVKALPAQDPISWVARLPVGVDVVIMTHNHELDFQLMVAALQRADVRSIGVIGSATKARRFKHRLNELGMGDDHWARVNCPIGLPNVPGKLPMEVAVSIAGELIAREHTERPKTAWRGLAKSALKELLHSTGETVHNEDNLDVHRMPTP</sequence>
<dbReference type="NCBIfam" id="TIGR02964">
    <property type="entry name" value="xanthine_xdhC"/>
    <property type="match status" value="1"/>
</dbReference>
<dbReference type="RefSeq" id="WP_380692322.1">
    <property type="nucleotide sequence ID" value="NZ_JBHRYR010000002.1"/>
</dbReference>
<dbReference type="Gene3D" id="3.40.50.720">
    <property type="entry name" value="NAD(P)-binding Rossmann-like Domain"/>
    <property type="match status" value="1"/>
</dbReference>
<dbReference type="InterPro" id="IPR003777">
    <property type="entry name" value="XdhC_CoxI"/>
</dbReference>
<dbReference type="InterPro" id="IPR036291">
    <property type="entry name" value="NAD(P)-bd_dom_sf"/>
</dbReference>
<organism evidence="3 4">
    <name type="scientific">Saccharospirillum mangrovi</name>
    <dbReference type="NCBI Taxonomy" id="2161747"/>
    <lineage>
        <taxon>Bacteria</taxon>
        <taxon>Pseudomonadati</taxon>
        <taxon>Pseudomonadota</taxon>
        <taxon>Gammaproteobacteria</taxon>
        <taxon>Oceanospirillales</taxon>
        <taxon>Saccharospirillaceae</taxon>
        <taxon>Saccharospirillum</taxon>
    </lineage>
</organism>
<reference evidence="4" key="1">
    <citation type="journal article" date="2019" name="Int. J. Syst. Evol. Microbiol.">
        <title>The Global Catalogue of Microorganisms (GCM) 10K type strain sequencing project: providing services to taxonomists for standard genome sequencing and annotation.</title>
        <authorList>
            <consortium name="The Broad Institute Genomics Platform"/>
            <consortium name="The Broad Institute Genome Sequencing Center for Infectious Disease"/>
            <person name="Wu L."/>
            <person name="Ma J."/>
        </authorList>
    </citation>
    <scope>NUCLEOTIDE SEQUENCE [LARGE SCALE GENOMIC DNA]</scope>
    <source>
        <strain evidence="4">IBRC 10765</strain>
    </source>
</reference>
<dbReference type="SUPFAM" id="SSF51735">
    <property type="entry name" value="NAD(P)-binding Rossmann-fold domains"/>
    <property type="match status" value="1"/>
</dbReference>